<reference evidence="2" key="2">
    <citation type="journal article" date="2023" name="Commun. Biol.">
        <title>Intrasexual cuticular hydrocarbon dimorphism in a wasp sheds light on hydrocarbon biosynthesis genes in Hymenoptera.</title>
        <authorList>
            <person name="Moris V.C."/>
            <person name="Podsiadlowski L."/>
            <person name="Martin S."/>
            <person name="Oeyen J.P."/>
            <person name="Donath A."/>
            <person name="Petersen M."/>
            <person name="Wilbrandt J."/>
            <person name="Misof B."/>
            <person name="Liedtke D."/>
            <person name="Thamm M."/>
            <person name="Scheiner R."/>
            <person name="Schmitt T."/>
            <person name="Niehuis O."/>
        </authorList>
    </citation>
    <scope>NUCLEOTIDE SEQUENCE</scope>
    <source>
        <strain evidence="2">GBR_01_08_01A</strain>
    </source>
</reference>
<evidence type="ECO:0000313" key="3">
    <source>
        <dbReference type="Proteomes" id="UP001258017"/>
    </source>
</evidence>
<feature type="compositionally biased region" description="Basic and acidic residues" evidence="1">
    <location>
        <begin position="63"/>
        <end position="79"/>
    </location>
</feature>
<gene>
    <name evidence="2" type="ORF">KPH14_008977</name>
</gene>
<feature type="region of interest" description="Disordered" evidence="1">
    <location>
        <begin position="63"/>
        <end position="82"/>
    </location>
</feature>
<sequence>MFEKALNQTYNLYTFEKRILPMVKFVLDHYVLRVHASGKGRKVRAKDYLVKATMQNPNVIKHRESIRKDQRTSQGTDRRKQTKHMVRSMFWILSRGCREE</sequence>
<reference evidence="2" key="1">
    <citation type="submission" date="2021-08" db="EMBL/GenBank/DDBJ databases">
        <authorList>
            <person name="Misof B."/>
            <person name="Oliver O."/>
            <person name="Podsiadlowski L."/>
            <person name="Donath A."/>
            <person name="Peters R."/>
            <person name="Mayer C."/>
            <person name="Rust J."/>
            <person name="Gunkel S."/>
            <person name="Lesny P."/>
            <person name="Martin S."/>
            <person name="Oeyen J.P."/>
            <person name="Petersen M."/>
            <person name="Panagiotis P."/>
            <person name="Wilbrandt J."/>
            <person name="Tanja T."/>
        </authorList>
    </citation>
    <scope>NUCLEOTIDE SEQUENCE</scope>
    <source>
        <strain evidence="2">GBR_01_08_01A</strain>
        <tissue evidence="2">Thorax + abdomen</tissue>
    </source>
</reference>
<keyword evidence="3" id="KW-1185">Reference proteome</keyword>
<dbReference type="AlphaFoldDB" id="A0AAD9RNT7"/>
<evidence type="ECO:0000313" key="2">
    <source>
        <dbReference type="EMBL" id="KAK2582910.1"/>
    </source>
</evidence>
<dbReference type="EMBL" id="JAIFRP010000030">
    <property type="protein sequence ID" value="KAK2582910.1"/>
    <property type="molecule type" value="Genomic_DNA"/>
</dbReference>
<dbReference type="Proteomes" id="UP001258017">
    <property type="component" value="Unassembled WGS sequence"/>
</dbReference>
<protein>
    <submittedName>
        <fullName evidence="2">Uncharacterized protein</fullName>
    </submittedName>
</protein>
<evidence type="ECO:0000256" key="1">
    <source>
        <dbReference type="SAM" id="MobiDB-lite"/>
    </source>
</evidence>
<accession>A0AAD9RNT7</accession>
<comment type="caution">
    <text evidence="2">The sequence shown here is derived from an EMBL/GenBank/DDBJ whole genome shotgun (WGS) entry which is preliminary data.</text>
</comment>
<organism evidence="2 3">
    <name type="scientific">Odynerus spinipes</name>
    <dbReference type="NCBI Taxonomy" id="1348599"/>
    <lineage>
        <taxon>Eukaryota</taxon>
        <taxon>Metazoa</taxon>
        <taxon>Ecdysozoa</taxon>
        <taxon>Arthropoda</taxon>
        <taxon>Hexapoda</taxon>
        <taxon>Insecta</taxon>
        <taxon>Pterygota</taxon>
        <taxon>Neoptera</taxon>
        <taxon>Endopterygota</taxon>
        <taxon>Hymenoptera</taxon>
        <taxon>Apocrita</taxon>
        <taxon>Aculeata</taxon>
        <taxon>Vespoidea</taxon>
        <taxon>Vespidae</taxon>
        <taxon>Eumeninae</taxon>
        <taxon>Odynerus</taxon>
    </lineage>
</organism>
<proteinExistence type="predicted"/>
<name>A0AAD9RNT7_9HYME</name>